<dbReference type="InterPro" id="IPR050317">
    <property type="entry name" value="Plant_Fungal_Acyltransferase"/>
</dbReference>
<name>A0ABR0WAF8_REHGL</name>
<dbReference type="PANTHER" id="PTHR31642:SF189">
    <property type="entry name" value="ACYLTRANSFERASE GLAUCE"/>
    <property type="match status" value="1"/>
</dbReference>
<evidence type="ECO:0000256" key="1">
    <source>
        <dbReference type="ARBA" id="ARBA00009861"/>
    </source>
</evidence>
<accession>A0ABR0WAF8</accession>
<comment type="similarity">
    <text evidence="1">Belongs to the plant acyltransferase family.</text>
</comment>
<dbReference type="PANTHER" id="PTHR31642">
    <property type="entry name" value="TRICHOTHECENE 3-O-ACETYLTRANSFERASE"/>
    <property type="match status" value="1"/>
</dbReference>
<dbReference type="Proteomes" id="UP001318860">
    <property type="component" value="Unassembled WGS sequence"/>
</dbReference>
<comment type="caution">
    <text evidence="2">The sequence shown here is derived from an EMBL/GenBank/DDBJ whole genome shotgun (WGS) entry which is preliminary data.</text>
</comment>
<reference evidence="2 3" key="1">
    <citation type="journal article" date="2021" name="Comput. Struct. Biotechnol. J.">
        <title>De novo genome assembly of the potent medicinal plant Rehmannia glutinosa using nanopore technology.</title>
        <authorList>
            <person name="Ma L."/>
            <person name="Dong C."/>
            <person name="Song C."/>
            <person name="Wang X."/>
            <person name="Zheng X."/>
            <person name="Niu Y."/>
            <person name="Chen S."/>
            <person name="Feng W."/>
        </authorList>
    </citation>
    <scope>NUCLEOTIDE SEQUENCE [LARGE SCALE GENOMIC DNA]</scope>
    <source>
        <strain evidence="2">DH-2019</strain>
    </source>
</reference>
<organism evidence="2 3">
    <name type="scientific">Rehmannia glutinosa</name>
    <name type="common">Chinese foxglove</name>
    <dbReference type="NCBI Taxonomy" id="99300"/>
    <lineage>
        <taxon>Eukaryota</taxon>
        <taxon>Viridiplantae</taxon>
        <taxon>Streptophyta</taxon>
        <taxon>Embryophyta</taxon>
        <taxon>Tracheophyta</taxon>
        <taxon>Spermatophyta</taxon>
        <taxon>Magnoliopsida</taxon>
        <taxon>eudicotyledons</taxon>
        <taxon>Gunneridae</taxon>
        <taxon>Pentapetalae</taxon>
        <taxon>asterids</taxon>
        <taxon>lamiids</taxon>
        <taxon>Lamiales</taxon>
        <taxon>Orobanchaceae</taxon>
        <taxon>Rehmannieae</taxon>
        <taxon>Rehmannia</taxon>
    </lineage>
</organism>
<gene>
    <name evidence="2" type="ORF">DH2020_023944</name>
</gene>
<evidence type="ECO:0000313" key="3">
    <source>
        <dbReference type="Proteomes" id="UP001318860"/>
    </source>
</evidence>
<keyword evidence="3" id="KW-1185">Reference proteome</keyword>
<protein>
    <submittedName>
        <fullName evidence="2">Uncharacterized protein</fullName>
    </submittedName>
</protein>
<proteinExistence type="inferred from homology"/>
<dbReference type="Pfam" id="PF02458">
    <property type="entry name" value="Transferase"/>
    <property type="match status" value="1"/>
</dbReference>
<evidence type="ECO:0000313" key="2">
    <source>
        <dbReference type="EMBL" id="KAK6143596.1"/>
    </source>
</evidence>
<dbReference type="InterPro" id="IPR023213">
    <property type="entry name" value="CAT-like_dom_sf"/>
</dbReference>
<dbReference type="EMBL" id="JABTTQ020000013">
    <property type="protein sequence ID" value="KAK6143596.1"/>
    <property type="molecule type" value="Genomic_DNA"/>
</dbReference>
<dbReference type="Gene3D" id="3.30.559.10">
    <property type="entry name" value="Chloramphenicol acetyltransferase-like domain"/>
    <property type="match status" value="2"/>
</dbReference>
<sequence>MPRVLWFKSAASSEYSLGDLGDLAQPNLGFQVAAQILDNLGPDDDQPLCTFQVTSFKDGGFAIGMSINHILFDGIGAEMFTKNLATQAFDDKPLSSIPCHNRHLLAARSPPHVAFPHTEFFKPDLPSSGPPVFDCEREDELDYKMFKLTFGAINYLKEKAKDHHSSTSSSSSNYKITTFNVVAALVWRCKALSNYIDDCDKDKISSLLYAVDIRSRLINPPLPSSYCGNAVICSKASAKYKEIKNWPFSEMVKVVSEGPARVTDEYVKSVIDWLEINKEFSLRDYVLTSWLRVMRFDEVVYPWGKPLYSGPVVNHRKDICCVLPDTDRGINVLVSLPAKEMESFQAYFRDFFPDA</sequence>